<evidence type="ECO:0000313" key="11">
    <source>
        <dbReference type="EMBL" id="CAJ1370052.1"/>
    </source>
</evidence>
<comment type="subcellular location">
    <subcellularLocation>
        <location evidence="1">Membrane</location>
        <topology evidence="1">Multi-pass membrane protein</topology>
    </subcellularLocation>
</comment>
<evidence type="ECO:0000256" key="9">
    <source>
        <dbReference type="SAM" id="Phobius"/>
    </source>
</evidence>
<dbReference type="AlphaFoldDB" id="A0AA36MJY3"/>
<dbReference type="GO" id="GO:0016020">
    <property type="term" value="C:membrane"/>
    <property type="evidence" value="ECO:0007669"/>
    <property type="project" value="UniProtKB-SubCell"/>
</dbReference>
<keyword evidence="3 8" id="KW-0812">Transmembrane</keyword>
<keyword evidence="2 8" id="KW-0813">Transport</keyword>
<dbReference type="InterPro" id="IPR050721">
    <property type="entry name" value="Trk_Ktr_HKT_K-transport"/>
</dbReference>
<dbReference type="SUPFAM" id="SSF81324">
    <property type="entry name" value="Voltage-gated potassium channels"/>
    <property type="match status" value="1"/>
</dbReference>
<evidence type="ECO:0000256" key="5">
    <source>
        <dbReference type="ARBA" id="ARBA00023065"/>
    </source>
</evidence>
<evidence type="ECO:0000256" key="7">
    <source>
        <dbReference type="ARBA" id="ARBA00023303"/>
    </source>
</evidence>
<dbReference type="PANTHER" id="PTHR43833:SF9">
    <property type="entry name" value="POTASSIUM CHANNEL PROTEIN YUGO-RELATED"/>
    <property type="match status" value="1"/>
</dbReference>
<proteinExistence type="inferred from homology"/>
<keyword evidence="4 9" id="KW-1133">Transmembrane helix</keyword>
<sequence>MRFNRGQNPSVPILQLLISRVYQHVLELKLWLLTTLICAYLIISWALFLLAGETGLTGNPLTFIYFAATTASTVGYGDLSPETEAGRMVAAFWFFPGALLIFSAVLGRLTGVLVEGVRRMADGNGNFERVQGATVIVGYHRDKTPLMVENLIAGQDGDEKIILLATSKNIEIPEGVRLIRAERLDALQSLKRAAIAGAQKVLVYAGTDAETFNTCLAIRELNSEVHIAAYFEDRDTARRSGKLANIEPVVSNACESLVRAAQDPGSGQILMALSTAGFGATIYSAIDWLPSEILGLTIGRGITFDPIALRLLPDETLMEKPDTTLMIAAQGHCDLGEQSHMHRFYPDDDRFLIQFQGGDGNADNRVDEIMLWYFYDVQYPSGEAEWSKCKNSIRQKNYSLSRGGENIGFERAWFDTSTSPEDPMTYWEEICDDRSGGGRRRIFQTAMLFARQLKDGRDEMLLINMEEPENAERSVAFMIGFPLEQHNFSV</sequence>
<dbReference type="SUPFAM" id="SSF51735">
    <property type="entry name" value="NAD(P)-binding Rossmann-fold domains"/>
    <property type="match status" value="1"/>
</dbReference>
<evidence type="ECO:0000256" key="6">
    <source>
        <dbReference type="ARBA" id="ARBA00023136"/>
    </source>
</evidence>
<dbReference type="EMBL" id="CAUJNA010000001">
    <property type="protein sequence ID" value="CAJ1370052.1"/>
    <property type="molecule type" value="Genomic_DNA"/>
</dbReference>
<comment type="caution">
    <text evidence="11">The sequence shown here is derived from an EMBL/GenBank/DDBJ whole genome shotgun (WGS) entry which is preliminary data.</text>
</comment>
<keyword evidence="5 8" id="KW-0406">Ion transport</keyword>
<dbReference type="PANTHER" id="PTHR43833">
    <property type="entry name" value="POTASSIUM CHANNEL PROTEIN 2-RELATED-RELATED"/>
    <property type="match status" value="1"/>
</dbReference>
<dbReference type="Pfam" id="PF07885">
    <property type="entry name" value="Ion_trans_2"/>
    <property type="match status" value="1"/>
</dbReference>
<dbReference type="Gene3D" id="3.40.50.720">
    <property type="entry name" value="NAD(P)-binding Rossmann-like Domain"/>
    <property type="match status" value="1"/>
</dbReference>
<evidence type="ECO:0000256" key="3">
    <source>
        <dbReference type="ARBA" id="ARBA00022692"/>
    </source>
</evidence>
<feature type="domain" description="Potassium channel" evidence="10">
    <location>
        <begin position="36"/>
        <end position="104"/>
    </location>
</feature>
<evidence type="ECO:0000256" key="8">
    <source>
        <dbReference type="RuleBase" id="RU003857"/>
    </source>
</evidence>
<gene>
    <name evidence="11" type="ORF">EVOR1521_LOCUS697</name>
</gene>
<organism evidence="11 12">
    <name type="scientific">Effrenium voratum</name>
    <dbReference type="NCBI Taxonomy" id="2562239"/>
    <lineage>
        <taxon>Eukaryota</taxon>
        <taxon>Sar</taxon>
        <taxon>Alveolata</taxon>
        <taxon>Dinophyceae</taxon>
        <taxon>Suessiales</taxon>
        <taxon>Symbiodiniaceae</taxon>
        <taxon>Effrenium</taxon>
    </lineage>
</organism>
<feature type="transmembrane region" description="Helical" evidence="9">
    <location>
        <begin position="30"/>
        <end position="51"/>
    </location>
</feature>
<evidence type="ECO:0000256" key="1">
    <source>
        <dbReference type="ARBA" id="ARBA00004141"/>
    </source>
</evidence>
<dbReference type="GO" id="GO:0005267">
    <property type="term" value="F:potassium channel activity"/>
    <property type="evidence" value="ECO:0007669"/>
    <property type="project" value="InterPro"/>
</dbReference>
<evidence type="ECO:0000256" key="4">
    <source>
        <dbReference type="ARBA" id="ARBA00022989"/>
    </source>
</evidence>
<accession>A0AA36MJY3</accession>
<evidence type="ECO:0000256" key="2">
    <source>
        <dbReference type="ARBA" id="ARBA00022448"/>
    </source>
</evidence>
<dbReference type="InterPro" id="IPR003280">
    <property type="entry name" value="2pore_dom_K_chnl"/>
</dbReference>
<feature type="transmembrane region" description="Helical" evidence="9">
    <location>
        <begin position="91"/>
        <end position="114"/>
    </location>
</feature>
<evidence type="ECO:0000313" key="12">
    <source>
        <dbReference type="Proteomes" id="UP001178507"/>
    </source>
</evidence>
<dbReference type="InterPro" id="IPR019621">
    <property type="entry name" value="DUF2491"/>
</dbReference>
<name>A0AA36MJY3_9DINO</name>
<keyword evidence="7 8" id="KW-0407">Ion channel</keyword>
<protein>
    <recommendedName>
        <fullName evidence="10">Potassium channel domain-containing protein</fullName>
    </recommendedName>
</protein>
<keyword evidence="6 9" id="KW-0472">Membrane</keyword>
<comment type="similarity">
    <text evidence="8">Belongs to the two pore domain potassium channel (TC 1.A.1.8) family.</text>
</comment>
<feature type="transmembrane region" description="Helical" evidence="9">
    <location>
        <begin position="63"/>
        <end position="79"/>
    </location>
</feature>
<dbReference type="InterPro" id="IPR036291">
    <property type="entry name" value="NAD(P)-bd_dom_sf"/>
</dbReference>
<dbReference type="Pfam" id="PF10679">
    <property type="entry name" value="DUF2491"/>
    <property type="match status" value="1"/>
</dbReference>
<evidence type="ECO:0000259" key="10">
    <source>
        <dbReference type="Pfam" id="PF07885"/>
    </source>
</evidence>
<dbReference type="InterPro" id="IPR013099">
    <property type="entry name" value="K_chnl_dom"/>
</dbReference>
<dbReference type="PRINTS" id="PR01333">
    <property type="entry name" value="2POREKCHANEL"/>
</dbReference>
<keyword evidence="12" id="KW-1185">Reference proteome</keyword>
<reference evidence="11" key="1">
    <citation type="submission" date="2023-08" db="EMBL/GenBank/DDBJ databases">
        <authorList>
            <person name="Chen Y."/>
            <person name="Shah S."/>
            <person name="Dougan E. K."/>
            <person name="Thang M."/>
            <person name="Chan C."/>
        </authorList>
    </citation>
    <scope>NUCLEOTIDE SEQUENCE</scope>
</reference>
<dbReference type="Gene3D" id="1.10.287.70">
    <property type="match status" value="1"/>
</dbReference>
<dbReference type="Proteomes" id="UP001178507">
    <property type="component" value="Unassembled WGS sequence"/>
</dbReference>